<dbReference type="PROSITE" id="PS51186">
    <property type="entry name" value="GNAT"/>
    <property type="match status" value="1"/>
</dbReference>
<dbReference type="InterPro" id="IPR000182">
    <property type="entry name" value="GNAT_dom"/>
</dbReference>
<dbReference type="STRING" id="1423775.FD03_GL001301"/>
<dbReference type="GO" id="GO:0016747">
    <property type="term" value="F:acyltransferase activity, transferring groups other than amino-acyl groups"/>
    <property type="evidence" value="ECO:0007669"/>
    <property type="project" value="InterPro"/>
</dbReference>
<evidence type="ECO:0000313" key="3">
    <source>
        <dbReference type="Proteomes" id="UP000051248"/>
    </source>
</evidence>
<dbReference type="RefSeq" id="WP_025024978.1">
    <property type="nucleotide sequence ID" value="NZ_AZDZ01000019.1"/>
</dbReference>
<feature type="domain" description="N-acetyltransferase" evidence="1">
    <location>
        <begin position="4"/>
        <end position="172"/>
    </location>
</feature>
<dbReference type="EMBL" id="AZDZ01000019">
    <property type="protein sequence ID" value="KRK78942.1"/>
    <property type="molecule type" value="Genomic_DNA"/>
</dbReference>
<dbReference type="OrthoDB" id="9796381at2"/>
<dbReference type="Proteomes" id="UP000051248">
    <property type="component" value="Unassembled WGS sequence"/>
</dbReference>
<evidence type="ECO:0000259" key="1">
    <source>
        <dbReference type="PROSITE" id="PS51186"/>
    </source>
</evidence>
<sequence length="174" mass="19794">MSTIYLRQSHSDDFERVAEIISGAKKMLFDRGVNQWQKGYPDEAILQRDIEEGINYVLILDGAVVGTAALQQGYDRDYQNISEGRWSENSDVTYSIIHRIAVESGHQTKQLYIALIQQLLTMSYHLGYSDVRIDTHPDNLVMQHVITDSGFDEKGIITLDADDGVRKAYQILLK</sequence>
<evidence type="ECO:0000313" key="2">
    <source>
        <dbReference type="EMBL" id="KRK78942.1"/>
    </source>
</evidence>
<dbReference type="SUPFAM" id="SSF55729">
    <property type="entry name" value="Acyl-CoA N-acyltransferases (Nat)"/>
    <property type="match status" value="1"/>
</dbReference>
<dbReference type="eggNOG" id="COG0456">
    <property type="taxonomic scope" value="Bacteria"/>
</dbReference>
<keyword evidence="2" id="KW-0808">Transferase</keyword>
<name>A0A0R1K5Q2_9LACO</name>
<gene>
    <name evidence="2" type="ORF">FD03_GL001301</name>
</gene>
<dbReference type="InterPro" id="IPR016181">
    <property type="entry name" value="Acyl_CoA_acyltransferase"/>
</dbReference>
<accession>A0A0R1K5Q2</accession>
<dbReference type="Pfam" id="PF00583">
    <property type="entry name" value="Acetyltransf_1"/>
    <property type="match status" value="1"/>
</dbReference>
<organism evidence="2 3">
    <name type="scientific">Companilactobacillus nodensis DSM 19682 = JCM 14932 = NBRC 107160</name>
    <dbReference type="NCBI Taxonomy" id="1423775"/>
    <lineage>
        <taxon>Bacteria</taxon>
        <taxon>Bacillati</taxon>
        <taxon>Bacillota</taxon>
        <taxon>Bacilli</taxon>
        <taxon>Lactobacillales</taxon>
        <taxon>Lactobacillaceae</taxon>
        <taxon>Companilactobacillus</taxon>
    </lineage>
</organism>
<dbReference type="AlphaFoldDB" id="A0A0R1K5Q2"/>
<dbReference type="PATRIC" id="fig|1423775.4.peg.1331"/>
<comment type="caution">
    <text evidence="2">The sequence shown here is derived from an EMBL/GenBank/DDBJ whole genome shotgun (WGS) entry which is preliminary data.</text>
</comment>
<keyword evidence="3" id="KW-1185">Reference proteome</keyword>
<reference evidence="2 3" key="1">
    <citation type="journal article" date="2015" name="Genome Announc.">
        <title>Expanding the biotechnology potential of lactobacilli through comparative genomics of 213 strains and associated genera.</title>
        <authorList>
            <person name="Sun Z."/>
            <person name="Harris H.M."/>
            <person name="McCann A."/>
            <person name="Guo C."/>
            <person name="Argimon S."/>
            <person name="Zhang W."/>
            <person name="Yang X."/>
            <person name="Jeffery I.B."/>
            <person name="Cooney J.C."/>
            <person name="Kagawa T.F."/>
            <person name="Liu W."/>
            <person name="Song Y."/>
            <person name="Salvetti E."/>
            <person name="Wrobel A."/>
            <person name="Rasinkangas P."/>
            <person name="Parkhill J."/>
            <person name="Rea M.C."/>
            <person name="O'Sullivan O."/>
            <person name="Ritari J."/>
            <person name="Douillard F.P."/>
            <person name="Paul Ross R."/>
            <person name="Yang R."/>
            <person name="Briner A.E."/>
            <person name="Felis G.E."/>
            <person name="de Vos W.M."/>
            <person name="Barrangou R."/>
            <person name="Klaenhammer T.R."/>
            <person name="Caufield P.W."/>
            <person name="Cui Y."/>
            <person name="Zhang H."/>
            <person name="O'Toole P.W."/>
        </authorList>
    </citation>
    <scope>NUCLEOTIDE SEQUENCE [LARGE SCALE GENOMIC DNA]</scope>
    <source>
        <strain evidence="2 3">DSM 19682</strain>
    </source>
</reference>
<proteinExistence type="predicted"/>
<protein>
    <submittedName>
        <fullName evidence="2">GCN5-like N-acetyltransferase</fullName>
    </submittedName>
</protein>
<dbReference type="Gene3D" id="3.40.630.30">
    <property type="match status" value="1"/>
</dbReference>